<feature type="transmembrane region" description="Helical" evidence="3">
    <location>
        <begin position="308"/>
        <end position="326"/>
    </location>
</feature>
<dbReference type="InterPro" id="IPR036259">
    <property type="entry name" value="MFS_trans_sf"/>
</dbReference>
<keyword evidence="3" id="KW-1133">Transmembrane helix</keyword>
<dbReference type="SUPFAM" id="SSF103473">
    <property type="entry name" value="MFS general substrate transporter"/>
    <property type="match status" value="1"/>
</dbReference>
<accession>A0A7M1XNW9</accession>
<dbReference type="Proteomes" id="UP000593591">
    <property type="component" value="Chromosome"/>
</dbReference>
<evidence type="ECO:0000256" key="3">
    <source>
        <dbReference type="SAM" id="Phobius"/>
    </source>
</evidence>
<dbReference type="InterPro" id="IPR039672">
    <property type="entry name" value="MFS_2"/>
</dbReference>
<dbReference type="GO" id="GO:0015293">
    <property type="term" value="F:symporter activity"/>
    <property type="evidence" value="ECO:0007669"/>
    <property type="project" value="UniProtKB-KW"/>
</dbReference>
<dbReference type="Pfam" id="PF13347">
    <property type="entry name" value="MFS_2"/>
    <property type="match status" value="1"/>
</dbReference>
<comment type="similarity">
    <text evidence="1">Belongs to the sodium:galactoside symporter (TC 2.A.2) family.</text>
</comment>
<feature type="transmembrane region" description="Helical" evidence="3">
    <location>
        <begin position="117"/>
        <end position="137"/>
    </location>
</feature>
<evidence type="ECO:0000256" key="1">
    <source>
        <dbReference type="ARBA" id="ARBA00009617"/>
    </source>
</evidence>
<keyword evidence="2" id="KW-0769">Symport</keyword>
<keyword evidence="2" id="KW-0813">Transport</keyword>
<protein>
    <submittedName>
        <fullName evidence="4">Uncharacterized protein</fullName>
    </submittedName>
</protein>
<evidence type="ECO:0000313" key="5">
    <source>
        <dbReference type="Proteomes" id="UP000593591"/>
    </source>
</evidence>
<dbReference type="AlphaFoldDB" id="A0A7M1XNW9"/>
<dbReference type="PANTHER" id="PTHR11328">
    <property type="entry name" value="MAJOR FACILITATOR SUPERFAMILY DOMAIN-CONTAINING PROTEIN"/>
    <property type="match status" value="1"/>
</dbReference>
<dbReference type="Gene3D" id="1.20.1250.20">
    <property type="entry name" value="MFS general substrate transporter like domains"/>
    <property type="match status" value="1"/>
</dbReference>
<feature type="transmembrane region" description="Helical" evidence="3">
    <location>
        <begin position="163"/>
        <end position="188"/>
    </location>
</feature>
<feature type="transmembrane region" description="Helical" evidence="3">
    <location>
        <begin position="346"/>
        <end position="367"/>
    </location>
</feature>
<proteinExistence type="inferred from homology"/>
<feature type="transmembrane region" description="Helical" evidence="3">
    <location>
        <begin position="200"/>
        <end position="220"/>
    </location>
</feature>
<feature type="transmembrane region" description="Helical" evidence="3">
    <location>
        <begin position="258"/>
        <end position="287"/>
    </location>
</feature>
<organism evidence="4 5">
    <name type="scientific">Treponema rectale</name>
    <dbReference type="NCBI Taxonomy" id="744512"/>
    <lineage>
        <taxon>Bacteria</taxon>
        <taxon>Pseudomonadati</taxon>
        <taxon>Spirochaetota</taxon>
        <taxon>Spirochaetia</taxon>
        <taxon>Spirochaetales</taxon>
        <taxon>Treponemataceae</taxon>
        <taxon>Treponema</taxon>
    </lineage>
</organism>
<dbReference type="KEGG" id="trc:DYE49_12045"/>
<gene>
    <name evidence="4" type="ORF">DYE49_12045</name>
</gene>
<dbReference type="GO" id="GO:0008643">
    <property type="term" value="P:carbohydrate transport"/>
    <property type="evidence" value="ECO:0007669"/>
    <property type="project" value="InterPro"/>
</dbReference>
<dbReference type="GO" id="GO:0005886">
    <property type="term" value="C:plasma membrane"/>
    <property type="evidence" value="ECO:0007669"/>
    <property type="project" value="TreeGrafter"/>
</dbReference>
<evidence type="ECO:0000313" key="4">
    <source>
        <dbReference type="EMBL" id="QOS41283.1"/>
    </source>
</evidence>
<keyword evidence="3" id="KW-0812">Transmembrane</keyword>
<dbReference type="EMBL" id="CP031517">
    <property type="protein sequence ID" value="QOS41283.1"/>
    <property type="molecule type" value="Genomic_DNA"/>
</dbReference>
<sequence length="400" mass="44106">MSVFALGMKFSPDAEAYKNSVALIEQTKAAQEKLIENICAQTAVTADELELYAVKIKENKGDEASLSFIKADEKDFLEKGMSQALLDEYKAVVTNVAVAEKDSVKAKVPVERTGYKYFSLIVAVLFVVFIVITCAAIKEKSTVKFQSPSVGEMFRALFRNDQAVVIVAAIVMINTALYITSNLVIYFFKYDFNPAAFESNYSMFNMFGGGFQILAMMILFPLFRKFMNTVKIFYASFFMAFTGYIILLFVAVSGTSNFWALVPSAFLIMSAIGMLNVVVTIFLANTVDYGELKNHRRDESVIFSMQTFVVKLASGISALIASVVLAVCNINKDAINGTKLAASSTIGLRMSMTLIPLVVLIAGLIIFKTRFILNDKKVQEINEQLAARGKKLEAVSSDAE</sequence>
<evidence type="ECO:0000256" key="2">
    <source>
        <dbReference type="ARBA" id="ARBA00022847"/>
    </source>
</evidence>
<reference evidence="4 5" key="1">
    <citation type="submission" date="2018-08" db="EMBL/GenBank/DDBJ databases">
        <title>The first complete genome of Treponema rectale (CHPAT), a commensal spirochete of the bovine rectum.</title>
        <authorList>
            <person name="Staton G.J."/>
            <person name="Clegg S.R."/>
            <person name="Carter S.D."/>
            <person name="Radford A.D."/>
            <person name="Darby A."/>
            <person name="Hall N."/>
            <person name="Birtles R.J."/>
            <person name="Evans N.J."/>
        </authorList>
    </citation>
    <scope>NUCLEOTIDE SEQUENCE [LARGE SCALE GENOMIC DNA]</scope>
    <source>
        <strain evidence="4 5">CHPA</strain>
    </source>
</reference>
<name>A0A7M1XNW9_9SPIR</name>
<feature type="transmembrane region" description="Helical" evidence="3">
    <location>
        <begin position="232"/>
        <end position="252"/>
    </location>
</feature>
<keyword evidence="3" id="KW-0472">Membrane</keyword>
<dbReference type="PANTHER" id="PTHR11328:SF36">
    <property type="entry name" value="MELIBIOSE PERMEASE"/>
    <property type="match status" value="1"/>
</dbReference>